<dbReference type="Pfam" id="PF07715">
    <property type="entry name" value="Plug"/>
    <property type="match status" value="1"/>
</dbReference>
<evidence type="ECO:0000259" key="5">
    <source>
        <dbReference type="Pfam" id="PF07715"/>
    </source>
</evidence>
<reference evidence="6 7" key="1">
    <citation type="submission" date="2020-03" db="EMBL/GenBank/DDBJ databases">
        <title>Genomic Encyclopedia of Type Strains, Phase IV (KMG-IV): sequencing the most valuable type-strain genomes for metagenomic binning, comparative biology and taxonomic classification.</title>
        <authorList>
            <person name="Goeker M."/>
        </authorList>
    </citation>
    <scope>NUCLEOTIDE SEQUENCE [LARGE SCALE GENOMIC DNA]</scope>
    <source>
        <strain evidence="6 7">DSM 105096</strain>
    </source>
</reference>
<dbReference type="Proteomes" id="UP000770785">
    <property type="component" value="Unassembled WGS sequence"/>
</dbReference>
<dbReference type="PANTHER" id="PTHR40980">
    <property type="entry name" value="PLUG DOMAIN-CONTAINING PROTEIN"/>
    <property type="match status" value="1"/>
</dbReference>
<dbReference type="RefSeq" id="WP_168037101.1">
    <property type="nucleotide sequence ID" value="NZ_JAATJH010000002.1"/>
</dbReference>
<feature type="signal peptide" evidence="4">
    <location>
        <begin position="1"/>
        <end position="20"/>
    </location>
</feature>
<dbReference type="SUPFAM" id="SSF49464">
    <property type="entry name" value="Carboxypeptidase regulatory domain-like"/>
    <property type="match status" value="1"/>
</dbReference>
<gene>
    <name evidence="6" type="ORF">GGR27_001851</name>
</gene>
<name>A0ABX0XAV6_9BACT</name>
<evidence type="ECO:0000313" key="7">
    <source>
        <dbReference type="Proteomes" id="UP000770785"/>
    </source>
</evidence>
<evidence type="ECO:0000256" key="3">
    <source>
        <dbReference type="ARBA" id="ARBA00023237"/>
    </source>
</evidence>
<dbReference type="PANTHER" id="PTHR40980:SF5">
    <property type="entry name" value="TONB-DEPENDENT RECEPTOR"/>
    <property type="match status" value="1"/>
</dbReference>
<dbReference type="EMBL" id="JAATJH010000002">
    <property type="protein sequence ID" value="NJC26352.1"/>
    <property type="molecule type" value="Genomic_DNA"/>
</dbReference>
<feature type="chain" id="PRO_5045421580" evidence="4">
    <location>
        <begin position="21"/>
        <end position="962"/>
    </location>
</feature>
<dbReference type="InterPro" id="IPR037066">
    <property type="entry name" value="Plug_dom_sf"/>
</dbReference>
<dbReference type="Gene3D" id="2.60.40.1120">
    <property type="entry name" value="Carboxypeptidase-like, regulatory domain"/>
    <property type="match status" value="1"/>
</dbReference>
<comment type="subcellular location">
    <subcellularLocation>
        <location evidence="1">Cell outer membrane</location>
    </subcellularLocation>
</comment>
<dbReference type="SUPFAM" id="SSF56935">
    <property type="entry name" value="Porins"/>
    <property type="match status" value="1"/>
</dbReference>
<dbReference type="Gene3D" id="2.40.170.20">
    <property type="entry name" value="TonB-dependent receptor, beta-barrel domain"/>
    <property type="match status" value="1"/>
</dbReference>
<keyword evidence="2" id="KW-0472">Membrane</keyword>
<evidence type="ECO:0000256" key="2">
    <source>
        <dbReference type="ARBA" id="ARBA00023136"/>
    </source>
</evidence>
<keyword evidence="3" id="KW-0998">Cell outer membrane</keyword>
<dbReference type="Gene3D" id="2.170.130.10">
    <property type="entry name" value="TonB-dependent receptor, plug domain"/>
    <property type="match status" value="1"/>
</dbReference>
<keyword evidence="7" id="KW-1185">Reference proteome</keyword>
<organism evidence="6 7">
    <name type="scientific">Neolewinella antarctica</name>
    <dbReference type="NCBI Taxonomy" id="442734"/>
    <lineage>
        <taxon>Bacteria</taxon>
        <taxon>Pseudomonadati</taxon>
        <taxon>Bacteroidota</taxon>
        <taxon>Saprospiria</taxon>
        <taxon>Saprospirales</taxon>
        <taxon>Lewinellaceae</taxon>
        <taxon>Neolewinella</taxon>
    </lineage>
</organism>
<sequence length="962" mass="105345">MHKLILTALVMLFASPLAWGQQGAIAGTVFDEDGFPMLGANVSIQGTSTGAQTDFIEGKYQFKADPGTYTILATYVGYGNKTIEGVVVEPNETVILDIAFTEDAGVDLQLDVTVSTTRLERGEIAVLQMRQNSDKVQDVISSQEISRIGAGTAAAAMTKVTGTTVVDGKYVYVRGLGDRYSATTINGLRLPSIDPYRNAAQLDLIPTNLLDNIVASKTFTPDLPGDFTGGSINIKLKALPERFTWGVSASTAYNSIGNLRSDFQTFDAGDKAGLGFNDGTLDRPAILDNPLIDELNVLDPGAAGRARRDDVTAGLVDEVAKSFGNNFDRATDRSPLNYSVSANVGNQFRVGTMPVGVFGSAGYSRDYSFRRERRGNYFNPGGGDVLFRVFDYDGTTSTSSPKLNGMLGLSLKPNSANRITAYGIYSHQAFQEVLDQRGANDDYTLSGDTSSFFRNITTSFMQREMQNYVVEGLHTIKALGNAKIEWAGNYVDAKQLEPDTRFFAYQETNGFAQINSSLYTDPRRVYRDLNDVSYQGKLDITVPFLQKKSKGNTLKIGGLYNTMDRQFNEFFYEYKNRDGVSLEESGADPATYFNPSNLGVIGGEPGRNVVGLYLTDVSRPDNSYVGSSDVAAGYAMLTYELTNRFRVIAGLRVEETKINVVSDKAAVVTDPENFIADIDTTTLLPAVNLVYKFGKDGGVTSNVRASFSQTLARPNMRELAPFASFGFISEPPVVGNPNLGLTSINNFDLRYEIFPGAGDVFAVSGFYKSFKDPIVLTFLLAGQLQYTWENPAEAELYGIEFEVRKNLGFISSKLASFAFSSNFTFIESSQSIDPEELKISRAVDPEFDGQRPFSGQSPFVTNVNLSWDSSPEAGWDAYLSYNYFGDRLSAVGGAGTPDIYERGRSTLDLSVGKKLGNFHLSLRGRNLFNPVFKLSSEYRGEEYIYSEYERGREVSLGIAYGI</sequence>
<evidence type="ECO:0000313" key="6">
    <source>
        <dbReference type="EMBL" id="NJC26352.1"/>
    </source>
</evidence>
<dbReference type="InterPro" id="IPR036942">
    <property type="entry name" value="Beta-barrel_TonB_sf"/>
</dbReference>
<feature type="domain" description="TonB-dependent receptor plug" evidence="5">
    <location>
        <begin position="135"/>
        <end position="217"/>
    </location>
</feature>
<proteinExistence type="predicted"/>
<dbReference type="InterPro" id="IPR012910">
    <property type="entry name" value="Plug_dom"/>
</dbReference>
<accession>A0ABX0XAV6</accession>
<evidence type="ECO:0000256" key="1">
    <source>
        <dbReference type="ARBA" id="ARBA00004442"/>
    </source>
</evidence>
<comment type="caution">
    <text evidence="6">The sequence shown here is derived from an EMBL/GenBank/DDBJ whole genome shotgun (WGS) entry which is preliminary data.</text>
</comment>
<evidence type="ECO:0000256" key="4">
    <source>
        <dbReference type="SAM" id="SignalP"/>
    </source>
</evidence>
<keyword evidence="4" id="KW-0732">Signal</keyword>
<keyword evidence="6" id="KW-0675">Receptor</keyword>
<protein>
    <submittedName>
        <fullName evidence="6">TonB-dependent receptor</fullName>
    </submittedName>
</protein>
<dbReference type="InterPro" id="IPR008969">
    <property type="entry name" value="CarboxyPept-like_regulatory"/>
</dbReference>
<dbReference type="Pfam" id="PF13620">
    <property type="entry name" value="CarboxypepD_reg"/>
    <property type="match status" value="1"/>
</dbReference>